<keyword evidence="3" id="KW-0732">Signal</keyword>
<dbReference type="Pfam" id="PF24681">
    <property type="entry name" value="Kelch_KLHDC2_KLHL20_DRC7"/>
    <property type="match status" value="1"/>
</dbReference>
<dbReference type="InterPro" id="IPR011043">
    <property type="entry name" value="Gal_Oxase/kelch_b-propeller"/>
</dbReference>
<keyword evidence="2" id="KW-0677">Repeat</keyword>
<evidence type="ECO:0000256" key="3">
    <source>
        <dbReference type="SAM" id="SignalP"/>
    </source>
</evidence>
<comment type="caution">
    <text evidence="4">The sequence shown here is derived from an EMBL/GenBank/DDBJ whole genome shotgun (WGS) entry which is preliminary data.</text>
</comment>
<dbReference type="SUPFAM" id="SSF50965">
    <property type="entry name" value="Galactose oxidase, central domain"/>
    <property type="match status" value="1"/>
</dbReference>
<evidence type="ECO:0000313" key="5">
    <source>
        <dbReference type="Proteomes" id="UP000681967"/>
    </source>
</evidence>
<dbReference type="EMBL" id="CAJOBH010030273">
    <property type="protein sequence ID" value="CAF4273511.1"/>
    <property type="molecule type" value="Genomic_DNA"/>
</dbReference>
<dbReference type="Gene3D" id="2.120.10.80">
    <property type="entry name" value="Kelch-type beta propeller"/>
    <property type="match status" value="1"/>
</dbReference>
<accession>A0A8S2T8K6</accession>
<gene>
    <name evidence="4" type="ORF">BYL167_LOCUS26408</name>
</gene>
<dbReference type="InterPro" id="IPR052125">
    <property type="entry name" value="KLHDC10"/>
</dbReference>
<protein>
    <submittedName>
        <fullName evidence="4">Uncharacterized protein</fullName>
    </submittedName>
</protein>
<dbReference type="GO" id="GO:0032874">
    <property type="term" value="P:positive regulation of stress-activated MAPK cascade"/>
    <property type="evidence" value="ECO:0007669"/>
    <property type="project" value="TreeGrafter"/>
</dbReference>
<dbReference type="InterPro" id="IPR015915">
    <property type="entry name" value="Kelch-typ_b-propeller"/>
</dbReference>
<evidence type="ECO:0000313" key="4">
    <source>
        <dbReference type="EMBL" id="CAF4273511.1"/>
    </source>
</evidence>
<reference evidence="4" key="1">
    <citation type="submission" date="2021-02" db="EMBL/GenBank/DDBJ databases">
        <authorList>
            <person name="Nowell W R."/>
        </authorList>
    </citation>
    <scope>NUCLEOTIDE SEQUENCE</scope>
</reference>
<sequence length="316" mass="36807">MLELTTLMIFTWLTLRVRYFHSYIQNFVFFDIDINNNVIVRWLCSFVMTDDPTATQKSAQQTATLSMDDLINLRQTKAGLCAASAFFVPKNLMAFFEDVPIDSSDKPHPRSGHRAIATESDLWIWGGYYPANDNQPERMFQELPVFDLTSGRWSFVQTNPDPIYNFPTGRKFHSIFPFHKNQIIMFGGAHFHHLINRHIAVNNRIWTFDFEKLGWSILPKLTMPRPTYFHAAAVNERGEIWTHGGVVSESRSINDINNYSEKRITSLYKMHTRVQNLSELTWNYFLNSLPDRTCLITQPELLVQLGVPPRFTERIH</sequence>
<evidence type="ECO:0000256" key="1">
    <source>
        <dbReference type="ARBA" id="ARBA00022441"/>
    </source>
</evidence>
<dbReference type="PANTHER" id="PTHR46428">
    <property type="entry name" value="KELCH DOMAIN-CONTAINING PROTEIN 10"/>
    <property type="match status" value="1"/>
</dbReference>
<feature type="signal peptide" evidence="3">
    <location>
        <begin position="1"/>
        <end position="22"/>
    </location>
</feature>
<feature type="chain" id="PRO_5035844713" evidence="3">
    <location>
        <begin position="23"/>
        <end position="316"/>
    </location>
</feature>
<name>A0A8S2T8K6_9BILA</name>
<dbReference type="PANTHER" id="PTHR46428:SF1">
    <property type="entry name" value="KELCH DOMAIN-CONTAINING PROTEIN 10"/>
    <property type="match status" value="1"/>
</dbReference>
<evidence type="ECO:0000256" key="2">
    <source>
        <dbReference type="ARBA" id="ARBA00022737"/>
    </source>
</evidence>
<keyword evidence="1" id="KW-0880">Kelch repeat</keyword>
<organism evidence="4 5">
    <name type="scientific">Rotaria magnacalcarata</name>
    <dbReference type="NCBI Taxonomy" id="392030"/>
    <lineage>
        <taxon>Eukaryota</taxon>
        <taxon>Metazoa</taxon>
        <taxon>Spiralia</taxon>
        <taxon>Gnathifera</taxon>
        <taxon>Rotifera</taxon>
        <taxon>Eurotatoria</taxon>
        <taxon>Bdelloidea</taxon>
        <taxon>Philodinida</taxon>
        <taxon>Philodinidae</taxon>
        <taxon>Rotaria</taxon>
    </lineage>
</organism>
<dbReference type="Proteomes" id="UP000681967">
    <property type="component" value="Unassembled WGS sequence"/>
</dbReference>
<proteinExistence type="predicted"/>
<dbReference type="AlphaFoldDB" id="A0A8S2T8K6"/>